<comment type="caution">
    <text evidence="1">The sequence shown here is derived from an EMBL/GenBank/DDBJ whole genome shotgun (WGS) entry which is preliminary data.</text>
</comment>
<proteinExistence type="predicted"/>
<protein>
    <submittedName>
        <fullName evidence="1">Uncharacterized protein</fullName>
    </submittedName>
</protein>
<gene>
    <name evidence="1" type="ORF">PDE001_LOCUS2446</name>
</gene>
<evidence type="ECO:0000313" key="2">
    <source>
        <dbReference type="Proteomes" id="UP001162029"/>
    </source>
</evidence>
<sequence>MVFISLEDVIGTKSFVCADNCTMKRSPKKTTRVVVTPGSPAKQHETQLARAGLFSSQRPLSLVCFVLYVSDSVMRHKWVLNAIAGTLRAVAMCSACLGTSVVTRRLWGFANTGKPYDQRNAFQTYVNDLVQAVLGHDNQ</sequence>
<keyword evidence="2" id="KW-1185">Reference proteome</keyword>
<organism evidence="1 2">
    <name type="scientific">Peronospora destructor</name>
    <dbReference type="NCBI Taxonomy" id="86335"/>
    <lineage>
        <taxon>Eukaryota</taxon>
        <taxon>Sar</taxon>
        <taxon>Stramenopiles</taxon>
        <taxon>Oomycota</taxon>
        <taxon>Peronosporomycetes</taxon>
        <taxon>Peronosporales</taxon>
        <taxon>Peronosporaceae</taxon>
        <taxon>Peronospora</taxon>
    </lineage>
</organism>
<accession>A0AAV0TG66</accession>
<dbReference type="AlphaFoldDB" id="A0AAV0TG66"/>
<dbReference type="EMBL" id="CANTFM010000403">
    <property type="protein sequence ID" value="CAI5721369.1"/>
    <property type="molecule type" value="Genomic_DNA"/>
</dbReference>
<name>A0AAV0TG66_9STRA</name>
<evidence type="ECO:0000313" key="1">
    <source>
        <dbReference type="EMBL" id="CAI5721369.1"/>
    </source>
</evidence>
<reference evidence="1" key="1">
    <citation type="submission" date="2022-12" db="EMBL/GenBank/DDBJ databases">
        <authorList>
            <person name="Webb A."/>
        </authorList>
    </citation>
    <scope>NUCLEOTIDE SEQUENCE</scope>
    <source>
        <strain evidence="1">Pd1</strain>
    </source>
</reference>
<dbReference type="Proteomes" id="UP001162029">
    <property type="component" value="Unassembled WGS sequence"/>
</dbReference>